<proteinExistence type="predicted"/>
<feature type="chain" id="PRO_5047046312" description="TraB/GumN family protein" evidence="1">
    <location>
        <begin position="20"/>
        <end position="132"/>
    </location>
</feature>
<evidence type="ECO:0008006" key="4">
    <source>
        <dbReference type="Google" id="ProtNLM"/>
    </source>
</evidence>
<comment type="caution">
    <text evidence="2">The sequence shown here is derived from an EMBL/GenBank/DDBJ whole genome shotgun (WGS) entry which is preliminary data.</text>
</comment>
<dbReference type="InterPro" id="IPR029058">
    <property type="entry name" value="AB_hydrolase_fold"/>
</dbReference>
<reference evidence="2" key="1">
    <citation type="submission" date="2022-12" db="EMBL/GenBank/DDBJ databases">
        <title>New Phytohabitans aurantiacus sp. RD004123 nov., an actinomycete isolated from soil.</title>
        <authorList>
            <person name="Triningsih D.W."/>
            <person name="Harunari E."/>
            <person name="Igarashi Y."/>
        </authorList>
    </citation>
    <scope>NUCLEOTIDE SEQUENCE</scope>
    <source>
        <strain evidence="2">RD004123</strain>
    </source>
</reference>
<evidence type="ECO:0000256" key="1">
    <source>
        <dbReference type="SAM" id="SignalP"/>
    </source>
</evidence>
<dbReference type="Proteomes" id="UP001144280">
    <property type="component" value="Unassembled WGS sequence"/>
</dbReference>
<evidence type="ECO:0000313" key="2">
    <source>
        <dbReference type="EMBL" id="GLI02209.1"/>
    </source>
</evidence>
<sequence>MAAGILAGLLATVAVPVTAAGADPTSPVALPAPSGPYPVGMSRLHPSWDTAWQGLSGWRRWFTVTGTVHMSFSDYAPLAKRFGLPLAALDGDRTDEIVRVYVAAFFDTHLRGAARPVLDGADPDYPEVTRFP</sequence>
<feature type="signal peptide" evidence="1">
    <location>
        <begin position="1"/>
        <end position="19"/>
    </location>
</feature>
<keyword evidence="1" id="KW-0732">Signal</keyword>
<evidence type="ECO:0000313" key="3">
    <source>
        <dbReference type="Proteomes" id="UP001144280"/>
    </source>
</evidence>
<gene>
    <name evidence="2" type="ORF">Pa4123_74870</name>
</gene>
<name>A0ABQ5R601_9ACTN</name>
<organism evidence="2 3">
    <name type="scientific">Phytohabitans aurantiacus</name>
    <dbReference type="NCBI Taxonomy" id="3016789"/>
    <lineage>
        <taxon>Bacteria</taxon>
        <taxon>Bacillati</taxon>
        <taxon>Actinomycetota</taxon>
        <taxon>Actinomycetes</taxon>
        <taxon>Micromonosporales</taxon>
        <taxon>Micromonosporaceae</taxon>
    </lineage>
</organism>
<dbReference type="EMBL" id="BSDI01000056">
    <property type="protein sequence ID" value="GLI02209.1"/>
    <property type="molecule type" value="Genomic_DNA"/>
</dbReference>
<keyword evidence="3" id="KW-1185">Reference proteome</keyword>
<accession>A0ABQ5R601</accession>
<dbReference type="Gene3D" id="3.40.50.1820">
    <property type="entry name" value="alpha/beta hydrolase"/>
    <property type="match status" value="1"/>
</dbReference>
<protein>
    <recommendedName>
        <fullName evidence="4">TraB/GumN family protein</fullName>
    </recommendedName>
</protein>